<evidence type="ECO:0008006" key="5">
    <source>
        <dbReference type="Google" id="ProtNLM"/>
    </source>
</evidence>
<sequence length="308" mass="33782">MRWSRVGWPAVGYVSLEDVEGYPEHLARLVTDAPPTVAALASVSWSEARIEHWRVEDTGRHTTAGIDEAPVQAVHAAVIVRNDEVLDTPDGLWKRWNHARVTLRFDRAVLDPVDTEPLDVLAGDVQVSRGELAHVDADVWELRLLLSPTGELAVHFRDVAVEVRTVDEEVWTALEARPAHGWHGPVPDGWVEWASPAVRAAAHGDVGGLSLELEGFGQEPVDIDEIDGRWGFAPLHAAAWFDRRGTTEALLERGADVTLPDAEGRTALDIARERGSRKAEEVLLAWFDDQTAGLHVTADDPTSDEAGD</sequence>
<name>A0A942SZ06_9BACI</name>
<reference evidence="4" key="1">
    <citation type="submission" date="2021-05" db="EMBL/GenBank/DDBJ databases">
        <title>Novel Bacillus species.</title>
        <authorList>
            <person name="Liu G."/>
        </authorList>
    </citation>
    <scope>NUCLEOTIDE SEQUENCE</scope>
    <source>
        <strain evidence="4">FJAT-50051</strain>
    </source>
</reference>
<accession>A0A942SZ06</accession>
<dbReference type="AlphaFoldDB" id="A0A942SZ06"/>
<keyword evidence="2 3" id="KW-0040">ANK repeat</keyword>
<evidence type="ECO:0000256" key="2">
    <source>
        <dbReference type="ARBA" id="ARBA00023043"/>
    </source>
</evidence>
<dbReference type="SUPFAM" id="SSF48403">
    <property type="entry name" value="Ankyrin repeat"/>
    <property type="match status" value="1"/>
</dbReference>
<dbReference type="InterPro" id="IPR002110">
    <property type="entry name" value="Ankyrin_rpt"/>
</dbReference>
<organism evidence="4">
    <name type="scientific">Neobacillus citreus</name>
    <dbReference type="NCBI Taxonomy" id="2833578"/>
    <lineage>
        <taxon>Bacteria</taxon>
        <taxon>Bacillati</taxon>
        <taxon>Bacillota</taxon>
        <taxon>Bacilli</taxon>
        <taxon>Bacillales</taxon>
        <taxon>Bacillaceae</taxon>
        <taxon>Neobacillus</taxon>
    </lineage>
</organism>
<gene>
    <name evidence="4" type="ORF">KHB02_12775</name>
</gene>
<dbReference type="EMBL" id="JAGYPE010000002">
    <property type="protein sequence ID" value="MBS4182263.1"/>
    <property type="molecule type" value="Genomic_DNA"/>
</dbReference>
<evidence type="ECO:0000256" key="3">
    <source>
        <dbReference type="PROSITE-ProRule" id="PRU00023"/>
    </source>
</evidence>
<comment type="caution">
    <text evidence="4">The sequence shown here is derived from an EMBL/GenBank/DDBJ whole genome shotgun (WGS) entry which is preliminary data.</text>
</comment>
<evidence type="ECO:0000313" key="4">
    <source>
        <dbReference type="EMBL" id="MBS4182263.1"/>
    </source>
</evidence>
<dbReference type="Pfam" id="PF00023">
    <property type="entry name" value="Ank"/>
    <property type="match status" value="1"/>
</dbReference>
<dbReference type="PROSITE" id="PS50088">
    <property type="entry name" value="ANK_REPEAT"/>
    <property type="match status" value="1"/>
</dbReference>
<dbReference type="InterPro" id="IPR050776">
    <property type="entry name" value="Ank_Repeat/CDKN_Inhibitor"/>
</dbReference>
<keyword evidence="1" id="KW-0677">Repeat</keyword>
<dbReference type="InterPro" id="IPR036770">
    <property type="entry name" value="Ankyrin_rpt-contain_sf"/>
</dbReference>
<proteinExistence type="predicted"/>
<protein>
    <recommendedName>
        <fullName evidence="5">Ankyrin repeat domain-containing protein</fullName>
    </recommendedName>
</protein>
<dbReference type="Gene3D" id="1.25.40.20">
    <property type="entry name" value="Ankyrin repeat-containing domain"/>
    <property type="match status" value="1"/>
</dbReference>
<dbReference type="PROSITE" id="PS50297">
    <property type="entry name" value="ANK_REP_REGION"/>
    <property type="match status" value="1"/>
</dbReference>
<feature type="repeat" description="ANK" evidence="3">
    <location>
        <begin position="230"/>
        <end position="262"/>
    </location>
</feature>
<evidence type="ECO:0000256" key="1">
    <source>
        <dbReference type="ARBA" id="ARBA00022737"/>
    </source>
</evidence>
<dbReference type="PANTHER" id="PTHR24201">
    <property type="entry name" value="ANK_REP_REGION DOMAIN-CONTAINING PROTEIN"/>
    <property type="match status" value="1"/>
</dbReference>